<dbReference type="Proteomes" id="UP000279307">
    <property type="component" value="Chromosome 3"/>
</dbReference>
<sequence>MTSSRTRSLKDTLQLSMEIRIQHGICICCCMDLHPEMDRLQNIIQIITINTMSVAAKRSDFMGNVQKKLDNSCELSPWIPLDYITRVQTYDSFVRIYARACV</sequence>
<comment type="caution">
    <text evidence="1">The sequence shown here is derived from an EMBL/GenBank/DDBJ whole genome shotgun (WGS) entry which is preliminary data.</text>
</comment>
<gene>
    <name evidence="1" type="ORF">DMN91_003165</name>
</gene>
<evidence type="ECO:0000313" key="1">
    <source>
        <dbReference type="EMBL" id="RLU25073.1"/>
    </source>
</evidence>
<protein>
    <submittedName>
        <fullName evidence="1">Uncharacterized protein</fullName>
    </submittedName>
</protein>
<evidence type="ECO:0000313" key="2">
    <source>
        <dbReference type="Proteomes" id="UP000279307"/>
    </source>
</evidence>
<organism evidence="1 2">
    <name type="scientific">Ooceraea biroi</name>
    <name type="common">Clonal raider ant</name>
    <name type="synonym">Cerapachys biroi</name>
    <dbReference type="NCBI Taxonomy" id="2015173"/>
    <lineage>
        <taxon>Eukaryota</taxon>
        <taxon>Metazoa</taxon>
        <taxon>Ecdysozoa</taxon>
        <taxon>Arthropoda</taxon>
        <taxon>Hexapoda</taxon>
        <taxon>Insecta</taxon>
        <taxon>Pterygota</taxon>
        <taxon>Neoptera</taxon>
        <taxon>Endopterygota</taxon>
        <taxon>Hymenoptera</taxon>
        <taxon>Apocrita</taxon>
        <taxon>Aculeata</taxon>
        <taxon>Formicoidea</taxon>
        <taxon>Formicidae</taxon>
        <taxon>Dorylinae</taxon>
        <taxon>Ooceraea</taxon>
    </lineage>
</organism>
<reference evidence="1 2" key="1">
    <citation type="journal article" date="2018" name="Genome Res.">
        <title>The genomic architecture and molecular evolution of ant odorant receptors.</title>
        <authorList>
            <person name="McKenzie S.K."/>
            <person name="Kronauer D.J.C."/>
        </authorList>
    </citation>
    <scope>NUCLEOTIDE SEQUENCE [LARGE SCALE GENOMIC DNA]</scope>
    <source>
        <strain evidence="1">Clonal line C1</strain>
    </source>
</reference>
<dbReference type="AlphaFoldDB" id="A0A3L8DXW4"/>
<name>A0A3L8DXW4_OOCBI</name>
<dbReference type="EMBL" id="QOIP01000003">
    <property type="protein sequence ID" value="RLU25073.1"/>
    <property type="molecule type" value="Genomic_DNA"/>
</dbReference>
<accession>A0A3L8DXW4</accession>
<proteinExistence type="predicted"/>